<dbReference type="AlphaFoldDB" id="A0AAV5VLK8"/>
<dbReference type="Proteomes" id="UP001432322">
    <property type="component" value="Unassembled WGS sequence"/>
</dbReference>
<feature type="non-terminal residue" evidence="1">
    <location>
        <position position="1"/>
    </location>
</feature>
<organism evidence="1 2">
    <name type="scientific">Pristionchus fissidentatus</name>
    <dbReference type="NCBI Taxonomy" id="1538716"/>
    <lineage>
        <taxon>Eukaryota</taxon>
        <taxon>Metazoa</taxon>
        <taxon>Ecdysozoa</taxon>
        <taxon>Nematoda</taxon>
        <taxon>Chromadorea</taxon>
        <taxon>Rhabditida</taxon>
        <taxon>Rhabditina</taxon>
        <taxon>Diplogasteromorpha</taxon>
        <taxon>Diplogasteroidea</taxon>
        <taxon>Neodiplogasteridae</taxon>
        <taxon>Pristionchus</taxon>
    </lineage>
</organism>
<gene>
    <name evidence="1" type="ORF">PFISCL1PPCAC_11580</name>
</gene>
<dbReference type="EMBL" id="BTSY01000003">
    <property type="protein sequence ID" value="GMT20283.1"/>
    <property type="molecule type" value="Genomic_DNA"/>
</dbReference>
<comment type="caution">
    <text evidence="1">The sequence shown here is derived from an EMBL/GenBank/DDBJ whole genome shotgun (WGS) entry which is preliminary data.</text>
</comment>
<keyword evidence="2" id="KW-1185">Reference proteome</keyword>
<evidence type="ECO:0008006" key="3">
    <source>
        <dbReference type="Google" id="ProtNLM"/>
    </source>
</evidence>
<evidence type="ECO:0000313" key="1">
    <source>
        <dbReference type="EMBL" id="GMT20283.1"/>
    </source>
</evidence>
<reference evidence="1" key="1">
    <citation type="submission" date="2023-10" db="EMBL/GenBank/DDBJ databases">
        <title>Genome assembly of Pristionchus species.</title>
        <authorList>
            <person name="Yoshida K."/>
            <person name="Sommer R.J."/>
        </authorList>
    </citation>
    <scope>NUCLEOTIDE SEQUENCE</scope>
    <source>
        <strain evidence="1">RS5133</strain>
    </source>
</reference>
<feature type="non-terminal residue" evidence="1">
    <location>
        <position position="357"/>
    </location>
</feature>
<sequence length="357" mass="39998">AKKLSELSAFNIKKDCHAVLKIRKYSPNYWLVVMQSFDQSVKSISVDIENEAFLSCTNDNSNIVAKYRDGEVETKLSHIVSPLMCEFYVKEQRGEYILRDDEISKTLKMHTNGADNPSGMDLTTETFKTTCNPDIIKEDGSPHDGDNFIVKVEAKWSNVICPDGFALEYKRSKYSQVDSIICEKDASDKTFKYTITANNRVVARKKEDINARCSAPKCAQCDYLPSVANLTISDVGTCKQLQCIAGRLMVGKKSYIPKCDYHNGKHVWMLDKKPIEKIPNVECRTTQQCDVDILTSKCEMGPEDSRCVVGTDDFPHCSNDKLHLDGQINSISCNIDDGQWKVNGSSDLSAEATFDCG</sequence>
<proteinExistence type="predicted"/>
<name>A0AAV5VLK8_9BILA</name>
<evidence type="ECO:0000313" key="2">
    <source>
        <dbReference type="Proteomes" id="UP001432322"/>
    </source>
</evidence>
<protein>
    <recommendedName>
        <fullName evidence="3">Vitellogenin receptor</fullName>
    </recommendedName>
</protein>
<accession>A0AAV5VLK8</accession>